<dbReference type="PATRIC" id="fig|1302272.5.peg.2510"/>
<proteinExistence type="predicted"/>
<evidence type="ECO:0000313" key="2">
    <source>
        <dbReference type="Proteomes" id="UP000050911"/>
    </source>
</evidence>
<name>A0A0R1HLB2_9LACO</name>
<comment type="caution">
    <text evidence="1">The sequence shown here is derived from an EMBL/GenBank/DDBJ whole genome shotgun (WGS) entry which is preliminary data.</text>
</comment>
<dbReference type="Proteomes" id="UP000050911">
    <property type="component" value="Unassembled WGS sequence"/>
</dbReference>
<keyword evidence="2" id="KW-1185">Reference proteome</keyword>
<gene>
    <name evidence="1" type="ORF">FC96_GL002461</name>
</gene>
<organism evidence="1 2">
    <name type="scientific">Secundilactobacillus kimchicus JCM 15530</name>
    <dbReference type="NCBI Taxonomy" id="1302272"/>
    <lineage>
        <taxon>Bacteria</taxon>
        <taxon>Bacillati</taxon>
        <taxon>Bacillota</taxon>
        <taxon>Bacilli</taxon>
        <taxon>Lactobacillales</taxon>
        <taxon>Lactobacillaceae</taxon>
        <taxon>Secundilactobacillus</taxon>
    </lineage>
</organism>
<dbReference type="EMBL" id="AZCX01000008">
    <property type="protein sequence ID" value="KRK47534.1"/>
    <property type="molecule type" value="Genomic_DNA"/>
</dbReference>
<dbReference type="RefSeq" id="WP_235804752.1">
    <property type="nucleotide sequence ID" value="NZ_AZCX01000008.1"/>
</dbReference>
<sequence>MKNNRLSFLKIEIINHPLFKKNVSFSLVASQRVFTDKHFDLTHLFGNVWI</sequence>
<protein>
    <submittedName>
        <fullName evidence="1">Uncharacterized protein</fullName>
    </submittedName>
</protein>
<dbReference type="AlphaFoldDB" id="A0A0R1HLB2"/>
<reference evidence="1 2" key="1">
    <citation type="journal article" date="2015" name="Genome Announc.">
        <title>Expanding the biotechnology potential of lactobacilli through comparative genomics of 213 strains and associated genera.</title>
        <authorList>
            <person name="Sun Z."/>
            <person name="Harris H.M."/>
            <person name="McCann A."/>
            <person name="Guo C."/>
            <person name="Argimon S."/>
            <person name="Zhang W."/>
            <person name="Yang X."/>
            <person name="Jeffery I.B."/>
            <person name="Cooney J.C."/>
            <person name="Kagawa T.F."/>
            <person name="Liu W."/>
            <person name="Song Y."/>
            <person name="Salvetti E."/>
            <person name="Wrobel A."/>
            <person name="Rasinkangas P."/>
            <person name="Parkhill J."/>
            <person name="Rea M.C."/>
            <person name="O'Sullivan O."/>
            <person name="Ritari J."/>
            <person name="Douillard F.P."/>
            <person name="Paul Ross R."/>
            <person name="Yang R."/>
            <person name="Briner A.E."/>
            <person name="Felis G.E."/>
            <person name="de Vos W.M."/>
            <person name="Barrangou R."/>
            <person name="Klaenhammer T.R."/>
            <person name="Caufield P.W."/>
            <person name="Cui Y."/>
            <person name="Zhang H."/>
            <person name="O'Toole P.W."/>
        </authorList>
    </citation>
    <scope>NUCLEOTIDE SEQUENCE [LARGE SCALE GENOMIC DNA]</scope>
    <source>
        <strain evidence="1 2">JCM 15530</strain>
    </source>
</reference>
<accession>A0A0R1HLB2</accession>
<evidence type="ECO:0000313" key="1">
    <source>
        <dbReference type="EMBL" id="KRK47534.1"/>
    </source>
</evidence>